<protein>
    <submittedName>
        <fullName evidence="1">Uncharacterized protein</fullName>
    </submittedName>
</protein>
<accession>A0A9X1ZCE8</accession>
<keyword evidence="2" id="KW-1185">Reference proteome</keyword>
<dbReference type="AlphaFoldDB" id="A0A9X1ZCE8"/>
<name>A0A9X1ZCE8_9GAMM</name>
<dbReference type="RefSeq" id="WP_248948856.1">
    <property type="nucleotide sequence ID" value="NZ_JAKILB010000002.1"/>
</dbReference>
<dbReference type="EMBL" id="JAKILB010000002">
    <property type="protein sequence ID" value="MCL1137730.1"/>
    <property type="molecule type" value="Genomic_DNA"/>
</dbReference>
<organism evidence="1 2">
    <name type="scientific">Shewanella pneumatophori</name>
    <dbReference type="NCBI Taxonomy" id="314092"/>
    <lineage>
        <taxon>Bacteria</taxon>
        <taxon>Pseudomonadati</taxon>
        <taxon>Pseudomonadota</taxon>
        <taxon>Gammaproteobacteria</taxon>
        <taxon>Alteromonadales</taxon>
        <taxon>Shewanellaceae</taxon>
        <taxon>Shewanella</taxon>
    </lineage>
</organism>
<dbReference type="Gene3D" id="3.90.980.10">
    <property type="entry name" value="DNA primase, catalytic core, N-terminal domain"/>
    <property type="match status" value="1"/>
</dbReference>
<gene>
    <name evidence="1" type="ORF">L2740_04110</name>
</gene>
<dbReference type="SUPFAM" id="SSF56731">
    <property type="entry name" value="DNA primase core"/>
    <property type="match status" value="1"/>
</dbReference>
<reference evidence="1" key="1">
    <citation type="submission" date="2022-01" db="EMBL/GenBank/DDBJ databases">
        <title>Whole genome-based taxonomy of the Shewanellaceae.</title>
        <authorList>
            <person name="Martin-Rodriguez A.J."/>
        </authorList>
    </citation>
    <scope>NUCLEOTIDE SEQUENCE</scope>
    <source>
        <strain evidence="1">KCTC 23973</strain>
    </source>
</reference>
<dbReference type="Proteomes" id="UP001139293">
    <property type="component" value="Unassembled WGS sequence"/>
</dbReference>
<dbReference type="InterPro" id="IPR037068">
    <property type="entry name" value="DNA_primase_core_N_sf"/>
</dbReference>
<proteinExistence type="predicted"/>
<comment type="caution">
    <text evidence="1">The sequence shown here is derived from an EMBL/GenBank/DDBJ whole genome shotgun (WGS) entry which is preliminary data.</text>
</comment>
<sequence length="158" mass="17724">MVDRYLDVLGQINLDELHIQQAFDYYRNRFRESLTAQKFVGNNCSIDVELRDSTAIGYCDRTMGCNIPKPKTAEGAAIRGSLQRVGLVRATGHELFRGCVVFPTFHDNGTVISAVGYRIGRVRSGDKPVVYWRRPEPKAFVDAGMAFAKELAHGQAYH</sequence>
<evidence type="ECO:0000313" key="2">
    <source>
        <dbReference type="Proteomes" id="UP001139293"/>
    </source>
</evidence>
<evidence type="ECO:0000313" key="1">
    <source>
        <dbReference type="EMBL" id="MCL1137730.1"/>
    </source>
</evidence>